<dbReference type="OrthoDB" id="2884515at2"/>
<comment type="caution">
    <text evidence="3">The sequence shown here is derived from an EMBL/GenBank/DDBJ whole genome shotgun (WGS) entry which is preliminary data.</text>
</comment>
<keyword evidence="4" id="KW-1185">Reference proteome</keyword>
<reference evidence="3 4" key="1">
    <citation type="submission" date="2017-01" db="EMBL/GenBank/DDBJ databases">
        <title>Genome analysis of Paenibacillus selenitrireducens ES3-24.</title>
        <authorList>
            <person name="Xu D."/>
            <person name="Yao R."/>
            <person name="Zheng S."/>
        </authorList>
    </citation>
    <scope>NUCLEOTIDE SEQUENCE [LARGE SCALE GENOMIC DNA]</scope>
    <source>
        <strain evidence="3 4">ES3-24</strain>
    </source>
</reference>
<organism evidence="3 4">
    <name type="scientific">Paenibacillus selenitireducens</name>
    <dbReference type="NCBI Taxonomy" id="1324314"/>
    <lineage>
        <taxon>Bacteria</taxon>
        <taxon>Bacillati</taxon>
        <taxon>Bacillota</taxon>
        <taxon>Bacilli</taxon>
        <taxon>Bacillales</taxon>
        <taxon>Paenibacillaceae</taxon>
        <taxon>Paenibacillus</taxon>
    </lineage>
</organism>
<proteinExistence type="predicted"/>
<protein>
    <recommendedName>
        <fullName evidence="2">DUF5658 domain-containing protein</fullName>
    </recommendedName>
</protein>
<dbReference type="EMBL" id="MSZX01000002">
    <property type="protein sequence ID" value="OPA79976.1"/>
    <property type="molecule type" value="Genomic_DNA"/>
</dbReference>
<evidence type="ECO:0000259" key="2">
    <source>
        <dbReference type="Pfam" id="PF18902"/>
    </source>
</evidence>
<feature type="transmembrane region" description="Helical" evidence="1">
    <location>
        <begin position="80"/>
        <end position="103"/>
    </location>
</feature>
<feature type="domain" description="DUF5658" evidence="2">
    <location>
        <begin position="14"/>
        <end position="100"/>
    </location>
</feature>
<dbReference type="Pfam" id="PF18902">
    <property type="entry name" value="DUF5658"/>
    <property type="match status" value="1"/>
</dbReference>
<dbReference type="RefSeq" id="WP_078497319.1">
    <property type="nucleotide sequence ID" value="NZ_MSZX01000002.1"/>
</dbReference>
<gene>
    <name evidence="3" type="ORF">BVG16_04270</name>
</gene>
<evidence type="ECO:0000313" key="3">
    <source>
        <dbReference type="EMBL" id="OPA79976.1"/>
    </source>
</evidence>
<keyword evidence="1" id="KW-1133">Transmembrane helix</keyword>
<keyword evidence="1" id="KW-0812">Transmembrane</keyword>
<dbReference type="AlphaFoldDB" id="A0A1T2XJT5"/>
<dbReference type="STRING" id="1324314.BVG16_04270"/>
<accession>A0A1T2XJT5</accession>
<keyword evidence="1" id="KW-0472">Membrane</keyword>
<feature type="transmembrane region" description="Helical" evidence="1">
    <location>
        <begin position="49"/>
        <end position="68"/>
    </location>
</feature>
<name>A0A1T2XJT5_9BACL</name>
<dbReference type="Proteomes" id="UP000190188">
    <property type="component" value="Unassembled WGS sequence"/>
</dbReference>
<evidence type="ECO:0000256" key="1">
    <source>
        <dbReference type="SAM" id="Phobius"/>
    </source>
</evidence>
<sequence length="108" mass="12595">MTMTKDRNMLFIQAIILFSILDAFCTHLGISKGWVTEANPIASFVYQKSIVLFYLWKVLMPLFLLLLYPYIRANPLHKRLIQFTTVVYSLLMLYHAGWLLIVWSGPVI</sequence>
<evidence type="ECO:0000313" key="4">
    <source>
        <dbReference type="Proteomes" id="UP000190188"/>
    </source>
</evidence>
<dbReference type="InterPro" id="IPR043717">
    <property type="entry name" value="DUF5658"/>
</dbReference>